<dbReference type="RefSeq" id="WP_094215483.1">
    <property type="nucleotide sequence ID" value="NZ_MCGQ01000007.1"/>
</dbReference>
<evidence type="ECO:0000313" key="2">
    <source>
        <dbReference type="EMBL" id="OXY98537.1"/>
    </source>
</evidence>
<dbReference type="OrthoDB" id="4327803at2"/>
<reference evidence="2 3" key="1">
    <citation type="submission" date="2016-07" db="EMBL/GenBank/DDBJ databases">
        <title>Draft genome of Streptomyces diastatochromogenes.</title>
        <authorList>
            <person name="Podduturi R."/>
            <person name="Lukassen M.B."/>
            <person name="Clausen N."/>
            <person name="Nielsen J.L."/>
            <person name="Jorgensen N.O."/>
        </authorList>
    </citation>
    <scope>NUCLEOTIDE SEQUENCE [LARGE SCALE GENOMIC DNA]</scope>
    <source>
        <strain evidence="2 3">DSM 40608</strain>
    </source>
</reference>
<keyword evidence="3" id="KW-1185">Reference proteome</keyword>
<feature type="compositionally biased region" description="Basic and acidic residues" evidence="1">
    <location>
        <begin position="39"/>
        <end position="62"/>
    </location>
</feature>
<gene>
    <name evidence="2" type="ORF">BEK98_06740</name>
</gene>
<protein>
    <submittedName>
        <fullName evidence="2">Uncharacterized protein</fullName>
    </submittedName>
</protein>
<feature type="region of interest" description="Disordered" evidence="1">
    <location>
        <begin position="31"/>
        <end position="62"/>
    </location>
</feature>
<organism evidence="2 3">
    <name type="scientific">Streptomyces diastatochromogenes</name>
    <dbReference type="NCBI Taxonomy" id="42236"/>
    <lineage>
        <taxon>Bacteria</taxon>
        <taxon>Bacillati</taxon>
        <taxon>Actinomycetota</taxon>
        <taxon>Actinomycetes</taxon>
        <taxon>Kitasatosporales</taxon>
        <taxon>Streptomycetaceae</taxon>
        <taxon>Streptomyces</taxon>
    </lineage>
</organism>
<dbReference type="AlphaFoldDB" id="A0A233SSB3"/>
<sequence length="62" mass="6499">MPASRPTAQPAGPLVVSGVSMHDLLASCAAAATISRPPRQPEPEKTEQAGRAEREQGHRRAA</sequence>
<name>A0A233SSB3_STRDA</name>
<proteinExistence type="predicted"/>
<dbReference type="EMBL" id="MCGQ01000007">
    <property type="protein sequence ID" value="OXY98537.1"/>
    <property type="molecule type" value="Genomic_DNA"/>
</dbReference>
<dbReference type="Proteomes" id="UP000215483">
    <property type="component" value="Unassembled WGS sequence"/>
</dbReference>
<accession>A0A233SSB3</accession>
<evidence type="ECO:0000256" key="1">
    <source>
        <dbReference type="SAM" id="MobiDB-lite"/>
    </source>
</evidence>
<comment type="caution">
    <text evidence="2">The sequence shown here is derived from an EMBL/GenBank/DDBJ whole genome shotgun (WGS) entry which is preliminary data.</text>
</comment>
<evidence type="ECO:0000313" key="3">
    <source>
        <dbReference type="Proteomes" id="UP000215483"/>
    </source>
</evidence>